<dbReference type="STRING" id="4537.A0A0E0JPU2"/>
<feature type="domain" description="Disease resistance protein winged helix" evidence="4">
    <location>
        <begin position="282"/>
        <end position="346"/>
    </location>
</feature>
<dbReference type="SUPFAM" id="SSF52540">
    <property type="entry name" value="P-loop containing nucleoside triphosphate hydrolases"/>
    <property type="match status" value="1"/>
</dbReference>
<reference evidence="5" key="1">
    <citation type="submission" date="2015-04" db="UniProtKB">
        <authorList>
            <consortium name="EnsemblPlants"/>
        </authorList>
    </citation>
    <scope>IDENTIFICATION</scope>
</reference>
<dbReference type="InterPro" id="IPR036388">
    <property type="entry name" value="WH-like_DNA-bd_sf"/>
</dbReference>
<dbReference type="Proteomes" id="UP000026962">
    <property type="component" value="Chromosome 1"/>
</dbReference>
<keyword evidence="2" id="KW-0611">Plant defense</keyword>
<proteinExistence type="inferred from homology"/>
<dbReference type="PANTHER" id="PTHR33463">
    <property type="entry name" value="NB-ARC DOMAIN-CONTAINING PROTEIN-RELATED"/>
    <property type="match status" value="1"/>
</dbReference>
<evidence type="ECO:0000256" key="1">
    <source>
        <dbReference type="ARBA" id="ARBA00008894"/>
    </source>
</evidence>
<evidence type="ECO:0000313" key="5">
    <source>
        <dbReference type="EnsemblPlants" id="OPUNC01G33010.1"/>
    </source>
</evidence>
<dbReference type="Gene3D" id="1.10.10.10">
    <property type="entry name" value="Winged helix-like DNA-binding domain superfamily/Winged helix DNA-binding domain"/>
    <property type="match status" value="1"/>
</dbReference>
<dbReference type="InterPro" id="IPR027417">
    <property type="entry name" value="P-loop_NTPase"/>
</dbReference>
<dbReference type="Gene3D" id="3.40.50.300">
    <property type="entry name" value="P-loop containing nucleotide triphosphate hydrolases"/>
    <property type="match status" value="1"/>
</dbReference>
<evidence type="ECO:0000313" key="6">
    <source>
        <dbReference type="Proteomes" id="UP000026962"/>
    </source>
</evidence>
<dbReference type="OMA" id="FHIVICP"/>
<accession>A0A0E0JPU2</accession>
<protein>
    <submittedName>
        <fullName evidence="5">Uncharacterized protein</fullName>
    </submittedName>
</protein>
<dbReference type="Gramene" id="OPUNC01G33010.1">
    <property type="protein sequence ID" value="OPUNC01G33010.1"/>
    <property type="gene ID" value="OPUNC01G33010"/>
</dbReference>
<dbReference type="Pfam" id="PF13855">
    <property type="entry name" value="LRR_8"/>
    <property type="match status" value="1"/>
</dbReference>
<dbReference type="InterPro" id="IPR001611">
    <property type="entry name" value="Leu-rich_rpt"/>
</dbReference>
<keyword evidence="6" id="KW-1185">Reference proteome</keyword>
<dbReference type="SUPFAM" id="SSF52058">
    <property type="entry name" value="L domain-like"/>
    <property type="match status" value="1"/>
</dbReference>
<dbReference type="HOGENOM" id="CLU_000427_4_1_1"/>
<organism evidence="5">
    <name type="scientific">Oryza punctata</name>
    <name type="common">Red rice</name>
    <dbReference type="NCBI Taxonomy" id="4537"/>
    <lineage>
        <taxon>Eukaryota</taxon>
        <taxon>Viridiplantae</taxon>
        <taxon>Streptophyta</taxon>
        <taxon>Embryophyta</taxon>
        <taxon>Tracheophyta</taxon>
        <taxon>Spermatophyta</taxon>
        <taxon>Magnoliopsida</taxon>
        <taxon>Liliopsida</taxon>
        <taxon>Poales</taxon>
        <taxon>Poaceae</taxon>
        <taxon>BOP clade</taxon>
        <taxon>Oryzoideae</taxon>
        <taxon>Oryzeae</taxon>
        <taxon>Oryzinae</taxon>
        <taxon>Oryza</taxon>
    </lineage>
</organism>
<dbReference type="InterPro" id="IPR050905">
    <property type="entry name" value="Plant_NBS-LRR"/>
</dbReference>
<comment type="similarity">
    <text evidence="1">Belongs to the disease resistance NB-LRR family.</text>
</comment>
<dbReference type="Gene3D" id="3.80.10.10">
    <property type="entry name" value="Ribonuclease Inhibitor"/>
    <property type="match status" value="2"/>
</dbReference>
<sequence length="892" mass="100823">MGNIAASCFRRTSKFSITFPRECEFGPGRLISFQDMLMSLLVRPEFRVIVINGIGGSGKTWAAKAAFKHARSFYQFDEFTWVSLSKSFSLERCIEKIAICLSVDIGEDTSIERTRVKIKEKLTGRKFLLVLDNACFIEEDILESLGIPHPQQHNLGSKVIVTTRTGRTDRVMKPDISITPIPLTHDEAHGLLCDKIGKCINSSRTLDLVRHCYGLPLSIILLAGALCDLPRQQTYDEVINDASVSLGVFQISEFHTMQRLVKFGYSRLPSDTTKDCLLYCLLFPEDQEIPIKYLIHCWIMDGLVPEASGFQEANRVGEEVLNVLINHGMLHLEDNDSVRMDDIVRETISIFGQDSLESRISLMSSTRQELFGSPKLFGISTLLLRGNRYMNVISEEFFRYMGLLRVLDLSFTRINALPSSISCLTSLRMLLMIGCKHLEKIQHIDSLSMLEVLDASGCSSLKWVKPGSFDHIVLLKILNFSGTSIYRLPSLAANTNIHEVLLQDCPHLNSQHTTEPSAGMSDTEFIRFPYFVSKIGVVTNLQLGATEGVIDWMAMIWVPCGLTFELSDGFSGMRVSRDLNEDKKTYIYASNTSFFQSLDKDSPLWLNCFKKFHIVICPLKDDQTMDNDARAMRTQFMCQDSYLKKKHFADSIDTDKFLEINSVSNFDCIDGILSHSELVSLKGVTRTGQVVKSMAAGRELWIENCEQLENLFLVEEVQVLCATSKLQYLWVSNMQNLTSFCKAVKNVTSLNCLMHLLLDSCPKLTLLFPSTLRLPNLQTLHIRFCDSLERVFDQLILGEDALPSLRSLQLWELPELAYVCGGVLPSLKDLKVKGCAGLKKIPVGVNENSPFFTTIIGEIRWWSSLIWDDETVKRWILFRNWGPMLPHLATEG</sequence>
<name>A0A0E0JPU2_ORYPU</name>
<dbReference type="GO" id="GO:0006952">
    <property type="term" value="P:defense response"/>
    <property type="evidence" value="ECO:0007669"/>
    <property type="project" value="UniProtKB-KW"/>
</dbReference>
<dbReference type="PRINTS" id="PR00364">
    <property type="entry name" value="DISEASERSIST"/>
</dbReference>
<evidence type="ECO:0000256" key="2">
    <source>
        <dbReference type="ARBA" id="ARBA00022821"/>
    </source>
</evidence>
<evidence type="ECO:0000259" key="3">
    <source>
        <dbReference type="Pfam" id="PF00931"/>
    </source>
</evidence>
<dbReference type="eggNOG" id="KOG4658">
    <property type="taxonomic scope" value="Eukaryota"/>
</dbReference>
<dbReference type="Pfam" id="PF00931">
    <property type="entry name" value="NB-ARC"/>
    <property type="match status" value="1"/>
</dbReference>
<dbReference type="GO" id="GO:0043531">
    <property type="term" value="F:ADP binding"/>
    <property type="evidence" value="ECO:0007669"/>
    <property type="project" value="InterPro"/>
</dbReference>
<dbReference type="AlphaFoldDB" id="A0A0E0JPU2"/>
<dbReference type="InterPro" id="IPR002182">
    <property type="entry name" value="NB-ARC"/>
</dbReference>
<reference evidence="5" key="2">
    <citation type="submission" date="2018-05" db="EMBL/GenBank/DDBJ databases">
        <title>OpunRS2 (Oryza punctata Reference Sequence Version 2).</title>
        <authorList>
            <person name="Zhang J."/>
            <person name="Kudrna D."/>
            <person name="Lee S."/>
            <person name="Talag J."/>
            <person name="Welchert J."/>
            <person name="Wing R.A."/>
        </authorList>
    </citation>
    <scope>NUCLEOTIDE SEQUENCE [LARGE SCALE GENOMIC DNA]</scope>
</reference>
<dbReference type="InterPro" id="IPR032675">
    <property type="entry name" value="LRR_dom_sf"/>
</dbReference>
<dbReference type="EnsemblPlants" id="OPUNC01G33010.1">
    <property type="protein sequence ID" value="OPUNC01G33010.1"/>
    <property type="gene ID" value="OPUNC01G33010"/>
</dbReference>
<dbReference type="Pfam" id="PF23559">
    <property type="entry name" value="WHD_DRP"/>
    <property type="match status" value="1"/>
</dbReference>
<evidence type="ECO:0000259" key="4">
    <source>
        <dbReference type="Pfam" id="PF23559"/>
    </source>
</evidence>
<dbReference type="InterPro" id="IPR058922">
    <property type="entry name" value="WHD_DRP"/>
</dbReference>
<dbReference type="PANTHER" id="PTHR33463:SF204">
    <property type="entry name" value="NB-ARC DOMAIN-CONTAINING PROTEIN"/>
    <property type="match status" value="1"/>
</dbReference>
<feature type="domain" description="NB-ARC" evidence="3">
    <location>
        <begin position="39"/>
        <end position="196"/>
    </location>
</feature>